<organism evidence="1 2">
    <name type="scientific">Compostibacter hankyongensis</name>
    <dbReference type="NCBI Taxonomy" id="1007089"/>
    <lineage>
        <taxon>Bacteria</taxon>
        <taxon>Pseudomonadati</taxon>
        <taxon>Bacteroidota</taxon>
        <taxon>Chitinophagia</taxon>
        <taxon>Chitinophagales</taxon>
        <taxon>Chitinophagaceae</taxon>
        <taxon>Compostibacter</taxon>
    </lineage>
</organism>
<evidence type="ECO:0000313" key="2">
    <source>
        <dbReference type="Proteomes" id="UP001501207"/>
    </source>
</evidence>
<dbReference type="RefSeq" id="WP_344979703.1">
    <property type="nucleotide sequence ID" value="NZ_BAABFN010000005.1"/>
</dbReference>
<reference evidence="2" key="1">
    <citation type="journal article" date="2019" name="Int. J. Syst. Evol. Microbiol.">
        <title>The Global Catalogue of Microorganisms (GCM) 10K type strain sequencing project: providing services to taxonomists for standard genome sequencing and annotation.</title>
        <authorList>
            <consortium name="The Broad Institute Genomics Platform"/>
            <consortium name="The Broad Institute Genome Sequencing Center for Infectious Disease"/>
            <person name="Wu L."/>
            <person name="Ma J."/>
        </authorList>
    </citation>
    <scope>NUCLEOTIDE SEQUENCE [LARGE SCALE GENOMIC DNA]</scope>
    <source>
        <strain evidence="2">JCM 17664</strain>
    </source>
</reference>
<proteinExistence type="predicted"/>
<comment type="caution">
    <text evidence="1">The sequence shown here is derived from an EMBL/GenBank/DDBJ whole genome shotgun (WGS) entry which is preliminary data.</text>
</comment>
<sequence length="193" mass="20777">MNIFEYVNKAMHGEISKPENPNQEAGTQPHHTLKGATIPAALAALYAHAEDEEARGRIAAAIKKHPDAKDIADKEILHLLFGSRQQAVCRTVAEYSGVTPEAAATSLAASGRAGLEGLRHHLGDKAADGAAVARYLMMQRKNILEHLPAQLQLGRILEKEDMEDVVHKMSGPFSSVIQKIGEIGDASSGNTRE</sequence>
<protein>
    <recommendedName>
        <fullName evidence="3">DUF222 domain-containing protein</fullName>
    </recommendedName>
</protein>
<evidence type="ECO:0008006" key="3">
    <source>
        <dbReference type="Google" id="ProtNLM"/>
    </source>
</evidence>
<keyword evidence="2" id="KW-1185">Reference proteome</keyword>
<name>A0ABP8FZ00_9BACT</name>
<evidence type="ECO:0000313" key="1">
    <source>
        <dbReference type="EMBL" id="GAA4313908.1"/>
    </source>
</evidence>
<dbReference type="Proteomes" id="UP001501207">
    <property type="component" value="Unassembled WGS sequence"/>
</dbReference>
<dbReference type="EMBL" id="BAABFN010000005">
    <property type="protein sequence ID" value="GAA4313908.1"/>
    <property type="molecule type" value="Genomic_DNA"/>
</dbReference>
<accession>A0ABP8FZ00</accession>
<gene>
    <name evidence="1" type="ORF">GCM10023143_24470</name>
</gene>